<name>Q09DV0_STIAD</name>
<dbReference type="PRINTS" id="PR00778">
    <property type="entry name" value="HTHARSR"/>
</dbReference>
<dbReference type="CDD" id="cd00090">
    <property type="entry name" value="HTH_ARSR"/>
    <property type="match status" value="1"/>
</dbReference>
<feature type="domain" description="HTH arsR-type" evidence="1">
    <location>
        <begin position="3"/>
        <end position="97"/>
    </location>
</feature>
<evidence type="ECO:0000313" key="2">
    <source>
        <dbReference type="EMBL" id="EAU69841.1"/>
    </source>
</evidence>
<evidence type="ECO:0000259" key="1">
    <source>
        <dbReference type="PROSITE" id="PS50987"/>
    </source>
</evidence>
<dbReference type="AlphaFoldDB" id="Q09DV0"/>
<protein>
    <submittedName>
        <fullName evidence="2">Transcriptional regulatory protein</fullName>
    </submittedName>
</protein>
<dbReference type="PANTHER" id="PTHR38600:SF2">
    <property type="entry name" value="SLL0088 PROTEIN"/>
    <property type="match status" value="1"/>
</dbReference>
<reference evidence="2 3" key="1">
    <citation type="submission" date="2006-04" db="EMBL/GenBank/DDBJ databases">
        <authorList>
            <person name="Nierman W.C."/>
        </authorList>
    </citation>
    <scope>NUCLEOTIDE SEQUENCE [LARGE SCALE GENOMIC DNA]</scope>
    <source>
        <strain evidence="2 3">DW4/3-1</strain>
    </source>
</reference>
<dbReference type="InterPro" id="IPR036388">
    <property type="entry name" value="WH-like_DNA-bd_sf"/>
</dbReference>
<dbReference type="Gene3D" id="1.10.10.10">
    <property type="entry name" value="Winged helix-like DNA-binding domain superfamily/Winged helix DNA-binding domain"/>
    <property type="match status" value="1"/>
</dbReference>
<dbReference type="GO" id="GO:0003700">
    <property type="term" value="F:DNA-binding transcription factor activity"/>
    <property type="evidence" value="ECO:0007669"/>
    <property type="project" value="InterPro"/>
</dbReference>
<comment type="caution">
    <text evidence="2">The sequence shown here is derived from an EMBL/GenBank/DDBJ whole genome shotgun (WGS) entry which is preliminary data.</text>
</comment>
<dbReference type="RefSeq" id="WP_002609459.1">
    <property type="nucleotide sequence ID" value="NC_014623.1"/>
</dbReference>
<accession>Q09DV0</accession>
<dbReference type="Pfam" id="PF12840">
    <property type="entry name" value="HTH_20"/>
    <property type="match status" value="1"/>
</dbReference>
<sequence length="115" mass="13151">MNHMVQYSPGLDTAFAALSDATRRGILERLGREDTSISDLAQTFEMTLTGIKKHVQILERAGLLTTEKVGRVRTCRLGPRRLEDETEWISRYRQMVEARLDRLGAFLENTKEEPS</sequence>
<dbReference type="PROSITE" id="PS50987">
    <property type="entry name" value="HTH_ARSR_2"/>
    <property type="match status" value="1"/>
</dbReference>
<gene>
    <name evidence="2" type="ORF">STIAU_5575</name>
</gene>
<dbReference type="InterPro" id="IPR011991">
    <property type="entry name" value="ArsR-like_HTH"/>
</dbReference>
<dbReference type="InterPro" id="IPR036390">
    <property type="entry name" value="WH_DNA-bd_sf"/>
</dbReference>
<dbReference type="EMBL" id="AAMD01000002">
    <property type="protein sequence ID" value="EAU69841.1"/>
    <property type="molecule type" value="Genomic_DNA"/>
</dbReference>
<evidence type="ECO:0000313" key="3">
    <source>
        <dbReference type="Proteomes" id="UP000032702"/>
    </source>
</evidence>
<proteinExistence type="predicted"/>
<dbReference type="InterPro" id="IPR001845">
    <property type="entry name" value="HTH_ArsR_DNA-bd_dom"/>
</dbReference>
<dbReference type="SUPFAM" id="SSF46785">
    <property type="entry name" value="Winged helix' DNA-binding domain"/>
    <property type="match status" value="1"/>
</dbReference>
<dbReference type="PATRIC" id="fig|378806.16.peg.9353"/>
<dbReference type="SMART" id="SM00418">
    <property type="entry name" value="HTH_ARSR"/>
    <property type="match status" value="1"/>
</dbReference>
<dbReference type="NCBIfam" id="NF033788">
    <property type="entry name" value="HTH_metalloreg"/>
    <property type="match status" value="1"/>
</dbReference>
<organism evidence="2 3">
    <name type="scientific">Stigmatella aurantiaca (strain DW4/3-1)</name>
    <dbReference type="NCBI Taxonomy" id="378806"/>
    <lineage>
        <taxon>Bacteria</taxon>
        <taxon>Pseudomonadati</taxon>
        <taxon>Myxococcota</taxon>
        <taxon>Myxococcia</taxon>
        <taxon>Myxococcales</taxon>
        <taxon>Cystobacterineae</taxon>
        <taxon>Archangiaceae</taxon>
        <taxon>Stigmatella</taxon>
    </lineage>
</organism>
<dbReference type="PANTHER" id="PTHR38600">
    <property type="entry name" value="TRANSCRIPTIONAL REGULATORY PROTEIN"/>
    <property type="match status" value="1"/>
</dbReference>
<dbReference type="Proteomes" id="UP000032702">
    <property type="component" value="Unassembled WGS sequence"/>
</dbReference>